<evidence type="ECO:0000256" key="8">
    <source>
        <dbReference type="ARBA" id="ARBA00022827"/>
    </source>
</evidence>
<evidence type="ECO:0000256" key="6">
    <source>
        <dbReference type="ARBA" id="ARBA00022695"/>
    </source>
</evidence>
<evidence type="ECO:0000313" key="15">
    <source>
        <dbReference type="EMBL" id="KAK9776714.1"/>
    </source>
</evidence>
<evidence type="ECO:0000259" key="14">
    <source>
        <dbReference type="Pfam" id="PF01507"/>
    </source>
</evidence>
<evidence type="ECO:0000256" key="13">
    <source>
        <dbReference type="SAM" id="MobiDB-lite"/>
    </source>
</evidence>
<evidence type="ECO:0000256" key="2">
    <source>
        <dbReference type="ARBA" id="ARBA00012393"/>
    </source>
</evidence>
<dbReference type="EMBL" id="JARVKM010000025">
    <property type="protein sequence ID" value="KAK9776714.1"/>
    <property type="molecule type" value="Genomic_DNA"/>
</dbReference>
<evidence type="ECO:0000256" key="12">
    <source>
        <dbReference type="ARBA" id="ARBA00049494"/>
    </source>
</evidence>
<evidence type="ECO:0000313" key="16">
    <source>
        <dbReference type="Proteomes" id="UP001465668"/>
    </source>
</evidence>
<accession>A0ABR2XSC3</accession>
<keyword evidence="4" id="KW-0288">FMN</keyword>
<evidence type="ECO:0000256" key="4">
    <source>
        <dbReference type="ARBA" id="ARBA00022643"/>
    </source>
</evidence>
<keyword evidence="3" id="KW-0285">Flavoprotein</keyword>
<name>A0ABR2XSC3_9PEZI</name>
<keyword evidence="5" id="KW-0808">Transferase</keyword>
<evidence type="ECO:0000256" key="7">
    <source>
        <dbReference type="ARBA" id="ARBA00022741"/>
    </source>
</evidence>
<dbReference type="EC" id="2.7.7.2" evidence="2"/>
<evidence type="ECO:0000256" key="11">
    <source>
        <dbReference type="ARBA" id="ARBA00031871"/>
    </source>
</evidence>
<reference evidence="15 16" key="1">
    <citation type="submission" date="2024-02" db="EMBL/GenBank/DDBJ databases">
        <title>First draft genome assembly of two strains of Seiridium cardinale.</title>
        <authorList>
            <person name="Emiliani G."/>
            <person name="Scali E."/>
        </authorList>
    </citation>
    <scope>NUCLEOTIDE SEQUENCE [LARGE SCALE GENOMIC DNA]</scope>
    <source>
        <strain evidence="15 16">BM-138-000479</strain>
    </source>
</reference>
<keyword evidence="16" id="KW-1185">Reference proteome</keyword>
<dbReference type="PANTHER" id="PTHR23293:SF9">
    <property type="entry name" value="FAD SYNTHASE"/>
    <property type="match status" value="1"/>
</dbReference>
<evidence type="ECO:0000256" key="10">
    <source>
        <dbReference type="ARBA" id="ARBA00031145"/>
    </source>
</evidence>
<comment type="catalytic activity">
    <reaction evidence="12">
        <text>FMN + ATP + H(+) = FAD + diphosphate</text>
        <dbReference type="Rhea" id="RHEA:17237"/>
        <dbReference type="ChEBI" id="CHEBI:15378"/>
        <dbReference type="ChEBI" id="CHEBI:30616"/>
        <dbReference type="ChEBI" id="CHEBI:33019"/>
        <dbReference type="ChEBI" id="CHEBI:57692"/>
        <dbReference type="ChEBI" id="CHEBI:58210"/>
        <dbReference type="EC" id="2.7.7.2"/>
    </reaction>
</comment>
<feature type="region of interest" description="Disordered" evidence="13">
    <location>
        <begin position="316"/>
        <end position="356"/>
    </location>
</feature>
<keyword evidence="9" id="KW-0067">ATP-binding</keyword>
<feature type="domain" description="Phosphoadenosine phosphosulphate reductase" evidence="14">
    <location>
        <begin position="294"/>
        <end position="323"/>
    </location>
</feature>
<organism evidence="15 16">
    <name type="scientific">Seiridium cardinale</name>
    <dbReference type="NCBI Taxonomy" id="138064"/>
    <lineage>
        <taxon>Eukaryota</taxon>
        <taxon>Fungi</taxon>
        <taxon>Dikarya</taxon>
        <taxon>Ascomycota</taxon>
        <taxon>Pezizomycotina</taxon>
        <taxon>Sordariomycetes</taxon>
        <taxon>Xylariomycetidae</taxon>
        <taxon>Amphisphaeriales</taxon>
        <taxon>Sporocadaceae</taxon>
        <taxon>Seiridium</taxon>
    </lineage>
</organism>
<keyword evidence="8" id="KW-0274">FAD</keyword>
<feature type="region of interest" description="Disordered" evidence="13">
    <location>
        <begin position="215"/>
        <end position="291"/>
    </location>
</feature>
<dbReference type="Proteomes" id="UP001465668">
    <property type="component" value="Unassembled WGS sequence"/>
</dbReference>
<dbReference type="InterPro" id="IPR002500">
    <property type="entry name" value="PAPS_reduct_dom"/>
</dbReference>
<proteinExistence type="predicted"/>
<keyword evidence="7" id="KW-0547">Nucleotide-binding</keyword>
<protein>
    <recommendedName>
        <fullName evidence="2">FAD synthase</fullName>
        <ecNumber evidence="2">2.7.7.2</ecNumber>
    </recommendedName>
    <alternativeName>
        <fullName evidence="10">FAD pyrophosphorylase</fullName>
    </alternativeName>
    <alternativeName>
        <fullName evidence="11">FMN adenylyltransferase</fullName>
    </alternativeName>
</protein>
<dbReference type="Gene3D" id="3.40.50.620">
    <property type="entry name" value="HUPs"/>
    <property type="match status" value="1"/>
</dbReference>
<sequence>MWPSPSTDTTGSLAFLPNIFTQRHLATCPLHEQPAADHRWNPSITAHLTATAIGDGASTSYPTIMPTNGAGQDPPEEWKPRDMEGEMRALCAGLKSKVDKFLDSEPSDELSRNVQRQVRLAKGIIDDALTRYRSVLLLTFLSVSLLHQAALIHTEPMLTMLCSKTGRAGPFLQRRERLPRALDPDPGVATRPLPAAAVDAAAAALVVQHALVPGPPASDLHTADEPVRGGRLVRGPDVAGVPPRPRDERQAHEAGAAGLPAGDVRGQGRVRGHAADRPPRQGPEPFPGDGRGLAEFIRALDIPYCPLYDKGYTSLGGTDDTHPNPALKAGESEKTDGFKPAYELTEDHEERLGRDF</sequence>
<dbReference type="Pfam" id="PF01507">
    <property type="entry name" value="PAPS_reduct"/>
    <property type="match status" value="1"/>
</dbReference>
<evidence type="ECO:0000256" key="5">
    <source>
        <dbReference type="ARBA" id="ARBA00022679"/>
    </source>
</evidence>
<comment type="caution">
    <text evidence="15">The sequence shown here is derived from an EMBL/GenBank/DDBJ whole genome shotgun (WGS) entry which is preliminary data.</text>
</comment>
<gene>
    <name evidence="15" type="ORF">SCAR479_06452</name>
</gene>
<evidence type="ECO:0000256" key="3">
    <source>
        <dbReference type="ARBA" id="ARBA00022630"/>
    </source>
</evidence>
<dbReference type="PANTHER" id="PTHR23293">
    <property type="entry name" value="FAD SYNTHETASE-RELATED FMN ADENYLYLTRANSFERASE"/>
    <property type="match status" value="1"/>
</dbReference>
<dbReference type="InterPro" id="IPR014729">
    <property type="entry name" value="Rossmann-like_a/b/a_fold"/>
</dbReference>
<comment type="pathway">
    <text evidence="1">Cofactor biosynthesis; FAD biosynthesis; FAD from FMN: step 1/1.</text>
</comment>
<keyword evidence="6" id="KW-0548">Nucleotidyltransferase</keyword>
<evidence type="ECO:0000256" key="1">
    <source>
        <dbReference type="ARBA" id="ARBA00004726"/>
    </source>
</evidence>
<evidence type="ECO:0000256" key="9">
    <source>
        <dbReference type="ARBA" id="ARBA00022840"/>
    </source>
</evidence>